<dbReference type="Proteomes" id="UP000004169">
    <property type="component" value="Unassembled WGS sequence"/>
</dbReference>
<dbReference type="InterPro" id="IPR004482">
    <property type="entry name" value="Mg_chelat-rel"/>
</dbReference>
<dbReference type="Gene3D" id="3.40.50.300">
    <property type="entry name" value="P-loop containing nucleotide triphosphate hydrolases"/>
    <property type="match status" value="1"/>
</dbReference>
<dbReference type="CDD" id="cd00009">
    <property type="entry name" value="AAA"/>
    <property type="match status" value="1"/>
</dbReference>
<dbReference type="GO" id="GO:0016851">
    <property type="term" value="F:magnesium chelatase activity"/>
    <property type="evidence" value="ECO:0007669"/>
    <property type="project" value="UniProtKB-EC"/>
</dbReference>
<dbReference type="GO" id="GO:0016787">
    <property type="term" value="F:hydrolase activity"/>
    <property type="evidence" value="ECO:0007669"/>
    <property type="project" value="UniProtKB-KW"/>
</dbReference>
<dbReference type="Pfam" id="PF01078">
    <property type="entry name" value="Mg_chelatase"/>
    <property type="match status" value="1"/>
</dbReference>
<gene>
    <name evidence="3" type="ORF">PHAMO_280240</name>
</gene>
<comment type="caution">
    <text evidence="3">The sequence shown here is derived from an EMBL/GenBank/DDBJ whole genome shotgun (WGS) entry which is preliminary data.</text>
</comment>
<evidence type="ECO:0000256" key="1">
    <source>
        <dbReference type="ARBA" id="ARBA00006354"/>
    </source>
</evidence>
<organism evidence="3 4">
    <name type="scientific">Magnetospirillum molischianum DSM 120</name>
    <dbReference type="NCBI Taxonomy" id="1150626"/>
    <lineage>
        <taxon>Bacteria</taxon>
        <taxon>Pseudomonadati</taxon>
        <taxon>Pseudomonadota</taxon>
        <taxon>Alphaproteobacteria</taxon>
        <taxon>Rhodospirillales</taxon>
        <taxon>Rhodospirillaceae</taxon>
        <taxon>Magnetospirillum</taxon>
    </lineage>
</organism>
<dbReference type="PANTHER" id="PTHR32039">
    <property type="entry name" value="MAGNESIUM-CHELATASE SUBUNIT CHLI"/>
    <property type="match status" value="1"/>
</dbReference>
<dbReference type="AlphaFoldDB" id="H8FTL8"/>
<dbReference type="STRING" id="1150626.PHAMO_280240"/>
<keyword evidence="3" id="KW-0378">Hydrolase</keyword>
<feature type="domain" description="AAA+ ATPase" evidence="2">
    <location>
        <begin position="236"/>
        <end position="418"/>
    </location>
</feature>
<dbReference type="EMBL" id="CAHP01000021">
    <property type="protein sequence ID" value="CCG41706.1"/>
    <property type="molecule type" value="Genomic_DNA"/>
</dbReference>
<sequence>MVLFRAGCPLHNEFPPEANSIAPRRRVSMTAHAPTVAFAGIDCLDIDVQVQIAAGLPAFTIVGLPDKAVGESRERVRAAFNALGLALPPKRITVNLAPADLLKEGSHFDLPIALGLLAAMEVVPPDEIEGYVALGELGLDGRLAPVAGVLPAAIAARAAEKGLICPAAQGGEAAWAGGIEVLAPSSLLALINHFKGTQVLSVPEPRIAEDESSLPDLRDIKGQETAKRALEIAAAGAHNLLMIGPPGSGKSMLAARLPGLMPPLEPAEALEVSMIHSVAGQLAEGKLLRRRPFRDPHHSASVPSLIGGGLRAKPGEVSLAHHGVLFLDELPEFQRGALEALRQPLESGRAVIARVNAHVTYPARIQLVAAMNPCRCGHLGDPALACSKAPKCGQDYQTRISGPLFDRIDLHVEVPAVSPADLALPPPAEGSETVAARVAAARAIQAERYRGQPIRTNAEADGEILEAVAAPDAAGRRLLAEAAEQMRLSARGWHRVLRVARTLADLEGVEGVHRLHIAEALSYRRLMPGRNG</sequence>
<comment type="similarity">
    <text evidence="1">Belongs to the Mg-chelatase subunits D/I family. ComM subfamily.</text>
</comment>
<dbReference type="SUPFAM" id="SSF52540">
    <property type="entry name" value="P-loop containing nucleoside triphosphate hydrolases"/>
    <property type="match status" value="1"/>
</dbReference>
<dbReference type="PANTHER" id="PTHR32039:SF7">
    <property type="entry name" value="COMPETENCE PROTEIN COMM"/>
    <property type="match status" value="1"/>
</dbReference>
<dbReference type="NCBIfam" id="TIGR00368">
    <property type="entry name" value="YifB family Mg chelatase-like AAA ATPase"/>
    <property type="match status" value="1"/>
</dbReference>
<dbReference type="Pfam" id="PF13541">
    <property type="entry name" value="ChlI"/>
    <property type="match status" value="1"/>
</dbReference>
<dbReference type="InterPro" id="IPR000523">
    <property type="entry name" value="Mg_chelatse_chII-like_cat_dom"/>
</dbReference>
<accession>H8FTL8</accession>
<dbReference type="InterPro" id="IPR014721">
    <property type="entry name" value="Ribsml_uS5_D2-typ_fold_subgr"/>
</dbReference>
<keyword evidence="4" id="KW-1185">Reference proteome</keyword>
<dbReference type="InterPro" id="IPR027417">
    <property type="entry name" value="P-loop_NTPase"/>
</dbReference>
<dbReference type="GO" id="GO:0005524">
    <property type="term" value="F:ATP binding"/>
    <property type="evidence" value="ECO:0007669"/>
    <property type="project" value="InterPro"/>
</dbReference>
<evidence type="ECO:0000313" key="4">
    <source>
        <dbReference type="Proteomes" id="UP000004169"/>
    </source>
</evidence>
<dbReference type="InterPro" id="IPR020568">
    <property type="entry name" value="Ribosomal_Su5_D2-typ_SF"/>
</dbReference>
<dbReference type="SMART" id="SM00382">
    <property type="entry name" value="AAA"/>
    <property type="match status" value="1"/>
</dbReference>
<dbReference type="Gene3D" id="3.30.230.10">
    <property type="match status" value="1"/>
</dbReference>
<evidence type="ECO:0000259" key="2">
    <source>
        <dbReference type="SMART" id="SM00382"/>
    </source>
</evidence>
<protein>
    <submittedName>
        <fullName evidence="3">Putative enzyme (N-terminal) transcriptional regulator with P-loop containing NTP hydrolase domain (C-terminal)(YifB)</fullName>
        <ecNumber evidence="3">6.6.1.1</ecNumber>
    </submittedName>
</protein>
<reference evidence="3 4" key="1">
    <citation type="journal article" date="2012" name="J. Bacteriol.">
        <title>Draft Genome Sequence of the Purple Photosynthetic Bacterium Phaeospirillum molischianum DSM120, a Particularly Versatile Bacterium.</title>
        <authorList>
            <person name="Duquesne K."/>
            <person name="Prima V."/>
            <person name="Ji B."/>
            <person name="Rouy Z."/>
            <person name="Medigue C."/>
            <person name="Talla E."/>
            <person name="Sturgis J.N."/>
        </authorList>
    </citation>
    <scope>NUCLEOTIDE SEQUENCE [LARGE SCALE GENOMIC DNA]</scope>
    <source>
        <strain evidence="4">DSM120</strain>
    </source>
</reference>
<dbReference type="InterPro" id="IPR003593">
    <property type="entry name" value="AAA+_ATPase"/>
</dbReference>
<proteinExistence type="inferred from homology"/>
<dbReference type="InterPro" id="IPR045006">
    <property type="entry name" value="CHLI-like"/>
</dbReference>
<dbReference type="EC" id="6.6.1.1" evidence="3"/>
<dbReference type="eggNOG" id="COG0606">
    <property type="taxonomic scope" value="Bacteria"/>
</dbReference>
<dbReference type="Pfam" id="PF13335">
    <property type="entry name" value="Mg_chelatase_C"/>
    <property type="match status" value="1"/>
</dbReference>
<name>H8FTL8_MAGML</name>
<keyword evidence="3" id="KW-0436">Ligase</keyword>
<evidence type="ECO:0000313" key="3">
    <source>
        <dbReference type="EMBL" id="CCG41706.1"/>
    </source>
</evidence>
<dbReference type="SUPFAM" id="SSF54211">
    <property type="entry name" value="Ribosomal protein S5 domain 2-like"/>
    <property type="match status" value="1"/>
</dbReference>
<dbReference type="InterPro" id="IPR025158">
    <property type="entry name" value="Mg_chelat-rel_C"/>
</dbReference>